<comment type="caution">
    <text evidence="4">The sequence shown here is derived from an EMBL/GenBank/DDBJ whole genome shotgun (WGS) entry which is preliminary data.</text>
</comment>
<dbReference type="NCBIfam" id="TIGR00369">
    <property type="entry name" value="unchar_dom_1"/>
    <property type="match status" value="1"/>
</dbReference>
<dbReference type="InterPro" id="IPR029069">
    <property type="entry name" value="HotDog_dom_sf"/>
</dbReference>
<dbReference type="InterPro" id="IPR003736">
    <property type="entry name" value="PAAI_dom"/>
</dbReference>
<reference evidence="5" key="1">
    <citation type="journal article" date="2019" name="Int. J. Syst. Evol. Microbiol.">
        <title>Halobacteriovorax valvorus sp. nov., a novel prokaryotic predator isolated from coastal seawater of China.</title>
        <authorList>
            <person name="Chen M.-X."/>
        </authorList>
    </citation>
    <scope>NUCLEOTIDE SEQUENCE [LARGE SCALE GENOMIC DNA]</scope>
    <source>
        <strain evidence="5">BL9</strain>
    </source>
</reference>
<evidence type="ECO:0000313" key="5">
    <source>
        <dbReference type="Proteomes" id="UP000443582"/>
    </source>
</evidence>
<organism evidence="4 5">
    <name type="scientific">Halobacteriovorax vibrionivorans</name>
    <dbReference type="NCBI Taxonomy" id="2152716"/>
    <lineage>
        <taxon>Bacteria</taxon>
        <taxon>Pseudomonadati</taxon>
        <taxon>Bdellovibrionota</taxon>
        <taxon>Bacteriovoracia</taxon>
        <taxon>Bacteriovoracales</taxon>
        <taxon>Halobacteriovoraceae</taxon>
        <taxon>Halobacteriovorax</taxon>
    </lineage>
</organism>
<dbReference type="CDD" id="cd03443">
    <property type="entry name" value="PaaI_thioesterase"/>
    <property type="match status" value="1"/>
</dbReference>
<dbReference type="RefSeq" id="WP_114705894.1">
    <property type="nucleotide sequence ID" value="NZ_QDKL01000001.1"/>
</dbReference>
<evidence type="ECO:0000313" key="4">
    <source>
        <dbReference type="EMBL" id="RZF22952.1"/>
    </source>
</evidence>
<comment type="similarity">
    <text evidence="1">Belongs to the thioesterase PaaI family.</text>
</comment>
<accession>A0ABY0IJ26</accession>
<proteinExistence type="inferred from homology"/>
<dbReference type="EMBL" id="QDKL01000001">
    <property type="protein sequence ID" value="RZF22952.1"/>
    <property type="molecule type" value="Genomic_DNA"/>
</dbReference>
<dbReference type="PANTHER" id="PTHR43240:SF5">
    <property type="entry name" value="1,4-DIHYDROXY-2-NAPHTHOYL-COA THIOESTERASE 1"/>
    <property type="match status" value="1"/>
</dbReference>
<name>A0ABY0IJ26_9BACT</name>
<protein>
    <submittedName>
        <fullName evidence="4">Hotdog fold thioesterase</fullName>
    </submittedName>
</protein>
<dbReference type="PANTHER" id="PTHR43240">
    <property type="entry name" value="1,4-DIHYDROXY-2-NAPHTHOYL-COA THIOESTERASE 1"/>
    <property type="match status" value="1"/>
</dbReference>
<feature type="domain" description="Thioesterase" evidence="3">
    <location>
        <begin position="51"/>
        <end position="129"/>
    </location>
</feature>
<sequence>MNIWNEEFELSDVNKFNKGCCVEHLDIRVTDFGDDYLVATMPVDERTRQPYGVLHGGASCVLAESVGSIASNLVLDSSKYYAAGLEINANHVRPVQSELVTAKAKVVHLGKSTHIWDIRITDEKDKLVCISRLTMAVIKK</sequence>
<dbReference type="Proteomes" id="UP000443582">
    <property type="component" value="Unassembled WGS sequence"/>
</dbReference>
<dbReference type="Pfam" id="PF03061">
    <property type="entry name" value="4HBT"/>
    <property type="match status" value="1"/>
</dbReference>
<dbReference type="InterPro" id="IPR006683">
    <property type="entry name" value="Thioestr_dom"/>
</dbReference>
<keyword evidence="2" id="KW-0378">Hydrolase</keyword>
<evidence type="ECO:0000259" key="3">
    <source>
        <dbReference type="Pfam" id="PF03061"/>
    </source>
</evidence>
<gene>
    <name evidence="4" type="ORF">DAY19_04045</name>
</gene>
<evidence type="ECO:0000256" key="1">
    <source>
        <dbReference type="ARBA" id="ARBA00008324"/>
    </source>
</evidence>
<keyword evidence="5" id="KW-1185">Reference proteome</keyword>
<dbReference type="Gene3D" id="3.10.129.10">
    <property type="entry name" value="Hotdog Thioesterase"/>
    <property type="match status" value="1"/>
</dbReference>
<evidence type="ECO:0000256" key="2">
    <source>
        <dbReference type="ARBA" id="ARBA00022801"/>
    </source>
</evidence>
<dbReference type="SUPFAM" id="SSF54637">
    <property type="entry name" value="Thioesterase/thiol ester dehydrase-isomerase"/>
    <property type="match status" value="1"/>
</dbReference>